<evidence type="ECO:0000256" key="1">
    <source>
        <dbReference type="SAM" id="Phobius"/>
    </source>
</evidence>
<proteinExistence type="predicted"/>
<keyword evidence="2" id="KW-0732">Signal</keyword>
<gene>
    <name evidence="3" type="ORF">EDD71_13425</name>
</gene>
<feature type="transmembrane region" description="Helical" evidence="1">
    <location>
        <begin position="190"/>
        <end position="215"/>
    </location>
</feature>
<organism evidence="3 4">
    <name type="scientific">Fonticella tunisiensis</name>
    <dbReference type="NCBI Taxonomy" id="1096341"/>
    <lineage>
        <taxon>Bacteria</taxon>
        <taxon>Bacillati</taxon>
        <taxon>Bacillota</taxon>
        <taxon>Clostridia</taxon>
        <taxon>Eubacteriales</taxon>
        <taxon>Clostridiaceae</taxon>
        <taxon>Fonticella</taxon>
    </lineage>
</organism>
<keyword evidence="4" id="KW-1185">Reference proteome</keyword>
<evidence type="ECO:0000256" key="2">
    <source>
        <dbReference type="SAM" id="SignalP"/>
    </source>
</evidence>
<dbReference type="OrthoDB" id="2380953at2"/>
<keyword evidence="1" id="KW-1133">Transmembrane helix</keyword>
<feature type="chain" id="PRO_5020228367" evidence="2">
    <location>
        <begin position="23"/>
        <end position="221"/>
    </location>
</feature>
<accession>A0A4R7K9J1</accession>
<comment type="caution">
    <text evidence="3">The sequence shown here is derived from an EMBL/GenBank/DDBJ whole genome shotgun (WGS) entry which is preliminary data.</text>
</comment>
<dbReference type="AlphaFoldDB" id="A0A4R7K9J1"/>
<keyword evidence="1" id="KW-0812">Transmembrane</keyword>
<sequence>MKRRVFTSLIIMMLVFTTTAQAHKPMFEGTNSTYERPVVVPDHKISYVVYGELKDERDIDFIKFTAKKGDPLFVETAIPKINGNEDFRPYIAIAGKGIYSKDRVPFNVVNGMGVTVIPPAASRDFYEKFTQTSYYLVQSLRGEITEDGDYYIAVYSVGRGGKYSLAIGEREDFGFSDVIKFPYTYIKVKYFFNPVGTIAIIVGLAVSITGIILIMKRVRGR</sequence>
<protein>
    <submittedName>
        <fullName evidence="3">Uncharacterized protein</fullName>
    </submittedName>
</protein>
<evidence type="ECO:0000313" key="3">
    <source>
        <dbReference type="EMBL" id="TDT47639.1"/>
    </source>
</evidence>
<dbReference type="Gene3D" id="2.60.120.380">
    <property type="match status" value="1"/>
</dbReference>
<dbReference type="Proteomes" id="UP000295325">
    <property type="component" value="Unassembled WGS sequence"/>
</dbReference>
<dbReference type="EMBL" id="SOAZ01000034">
    <property type="protein sequence ID" value="TDT47639.1"/>
    <property type="molecule type" value="Genomic_DNA"/>
</dbReference>
<feature type="signal peptide" evidence="2">
    <location>
        <begin position="1"/>
        <end position="22"/>
    </location>
</feature>
<reference evidence="3 4" key="1">
    <citation type="submission" date="2019-03" db="EMBL/GenBank/DDBJ databases">
        <title>Genomic Encyclopedia of Type Strains, Phase IV (KMG-IV): sequencing the most valuable type-strain genomes for metagenomic binning, comparative biology and taxonomic classification.</title>
        <authorList>
            <person name="Goeker M."/>
        </authorList>
    </citation>
    <scope>NUCLEOTIDE SEQUENCE [LARGE SCALE GENOMIC DNA]</scope>
    <source>
        <strain evidence="3 4">DSM 24455</strain>
    </source>
</reference>
<keyword evidence="1" id="KW-0472">Membrane</keyword>
<name>A0A4R7K9J1_9CLOT</name>
<evidence type="ECO:0000313" key="4">
    <source>
        <dbReference type="Proteomes" id="UP000295325"/>
    </source>
</evidence>
<dbReference type="RefSeq" id="WP_133629334.1">
    <property type="nucleotide sequence ID" value="NZ_SOAZ01000034.1"/>
</dbReference>